<protein>
    <submittedName>
        <fullName evidence="1">Uncharacterized protein</fullName>
    </submittedName>
</protein>
<sequence>MIPLRLVDFVQCVLQRPQIYTAHGTYDEVVAFIEGYHVGHQRTQTQRVEFGAWLQARLGEGQGRWLVRFRQGFSNDSTALSGLADAYNAFLQQRPDLAS</sequence>
<proteinExistence type="predicted"/>
<keyword evidence="2" id="KW-1185">Reference proteome</keyword>
<dbReference type="AlphaFoldDB" id="A0A8H9GRS8"/>
<gene>
    <name evidence="1" type="ORF">GCM10008956_31650</name>
</gene>
<dbReference type="Proteomes" id="UP000600547">
    <property type="component" value="Unassembled WGS sequence"/>
</dbReference>
<name>A0A8H9GRS8_9DEIO</name>
<accession>A0A8H9GRS8</accession>
<dbReference type="EMBL" id="BMQG01000013">
    <property type="protein sequence ID" value="GGM53354.1"/>
    <property type="molecule type" value="Genomic_DNA"/>
</dbReference>
<comment type="caution">
    <text evidence="1">The sequence shown here is derived from an EMBL/GenBank/DDBJ whole genome shotgun (WGS) entry which is preliminary data.</text>
</comment>
<reference evidence="2" key="1">
    <citation type="journal article" date="2019" name="Int. J. Syst. Evol. Microbiol.">
        <title>The Global Catalogue of Microorganisms (GCM) 10K type strain sequencing project: providing services to taxonomists for standard genome sequencing and annotation.</title>
        <authorList>
            <consortium name="The Broad Institute Genomics Platform"/>
            <consortium name="The Broad Institute Genome Sequencing Center for Infectious Disease"/>
            <person name="Wu L."/>
            <person name="Ma J."/>
        </authorList>
    </citation>
    <scope>NUCLEOTIDE SEQUENCE [LARGE SCALE GENOMIC DNA]</scope>
    <source>
        <strain evidence="2">JCM 31047</strain>
    </source>
</reference>
<organism evidence="1 2">
    <name type="scientific">Deinococcus arenae</name>
    <dbReference type="NCBI Taxonomy" id="1452751"/>
    <lineage>
        <taxon>Bacteria</taxon>
        <taxon>Thermotogati</taxon>
        <taxon>Deinococcota</taxon>
        <taxon>Deinococci</taxon>
        <taxon>Deinococcales</taxon>
        <taxon>Deinococcaceae</taxon>
        <taxon>Deinococcus</taxon>
    </lineage>
</organism>
<evidence type="ECO:0000313" key="1">
    <source>
        <dbReference type="EMBL" id="GGM53354.1"/>
    </source>
</evidence>
<evidence type="ECO:0000313" key="2">
    <source>
        <dbReference type="Proteomes" id="UP000600547"/>
    </source>
</evidence>